<dbReference type="EMBL" id="VCEB01000002">
    <property type="protein sequence ID" value="KAB0384784.1"/>
    <property type="molecule type" value="Genomic_DNA"/>
</dbReference>
<keyword evidence="3" id="KW-1185">Reference proteome</keyword>
<sequence>MVLTAFLGTGLIYLTQDGDDDLEKNTPLGNSAKDSLIFSTSGKSTEVSYASILGVSNTKTLLEPELLEEISEPSRSDQLPGQHPGRNCLRREYEADPVTPPGQSHAAAVLPEDS</sequence>
<dbReference type="AlphaFoldDB" id="A0A5J5MWY2"/>
<organism evidence="2 3">
    <name type="scientific">Muntiacus reevesi</name>
    <name type="common">Reeves' muntjac</name>
    <name type="synonym">Cervus reevesi</name>
    <dbReference type="NCBI Taxonomy" id="9886"/>
    <lineage>
        <taxon>Eukaryota</taxon>
        <taxon>Metazoa</taxon>
        <taxon>Chordata</taxon>
        <taxon>Craniata</taxon>
        <taxon>Vertebrata</taxon>
        <taxon>Euteleostomi</taxon>
        <taxon>Mammalia</taxon>
        <taxon>Eutheria</taxon>
        <taxon>Laurasiatheria</taxon>
        <taxon>Artiodactyla</taxon>
        <taxon>Ruminantia</taxon>
        <taxon>Pecora</taxon>
        <taxon>Cervidae</taxon>
        <taxon>Muntiacinae</taxon>
        <taxon>Muntiacus</taxon>
    </lineage>
</organism>
<evidence type="ECO:0000256" key="1">
    <source>
        <dbReference type="SAM" id="MobiDB-lite"/>
    </source>
</evidence>
<accession>A0A5J5MWY2</accession>
<evidence type="ECO:0000313" key="3">
    <source>
        <dbReference type="Proteomes" id="UP000326062"/>
    </source>
</evidence>
<protein>
    <submittedName>
        <fullName evidence="2">Uncharacterized protein</fullName>
    </submittedName>
</protein>
<proteinExistence type="predicted"/>
<evidence type="ECO:0000313" key="2">
    <source>
        <dbReference type="EMBL" id="KAB0384784.1"/>
    </source>
</evidence>
<feature type="region of interest" description="Disordered" evidence="1">
    <location>
        <begin position="94"/>
        <end position="114"/>
    </location>
</feature>
<dbReference type="Proteomes" id="UP000326062">
    <property type="component" value="Chromosome 2"/>
</dbReference>
<reference evidence="2 3" key="1">
    <citation type="submission" date="2019-06" db="EMBL/GenBank/DDBJ databases">
        <title>Discovery of a novel chromosome fission-fusion reversal in muntjac.</title>
        <authorList>
            <person name="Mudd A.B."/>
            <person name="Bredeson J.V."/>
            <person name="Baum R."/>
            <person name="Hockemeyer D."/>
            <person name="Rokhsar D.S."/>
        </authorList>
    </citation>
    <scope>NUCLEOTIDE SEQUENCE [LARGE SCALE GENOMIC DNA]</scope>
    <source>
        <strain evidence="2">UCam_UCB_Mr</strain>
        <tissue evidence="2">Fibroblast cell line</tissue>
    </source>
</reference>
<gene>
    <name evidence="2" type="ORF">FD755_006701</name>
</gene>
<comment type="caution">
    <text evidence="2">The sequence shown here is derived from an EMBL/GenBank/DDBJ whole genome shotgun (WGS) entry which is preliminary data.</text>
</comment>
<name>A0A5J5MWY2_MUNRE</name>